<dbReference type="GO" id="GO:0003824">
    <property type="term" value="F:catalytic activity"/>
    <property type="evidence" value="ECO:0007669"/>
    <property type="project" value="InterPro"/>
</dbReference>
<comment type="caution">
    <text evidence="2">The sequence shown here is derived from an EMBL/GenBank/DDBJ whole genome shotgun (WGS) entry which is preliminary data.</text>
</comment>
<dbReference type="PANTHER" id="PTHR42731">
    <property type="entry name" value="SLL1084 PROTEIN"/>
    <property type="match status" value="1"/>
</dbReference>
<dbReference type="InterPro" id="IPR058240">
    <property type="entry name" value="rSAM_sf"/>
</dbReference>
<dbReference type="SMART" id="SM00729">
    <property type="entry name" value="Elp3"/>
    <property type="match status" value="1"/>
</dbReference>
<dbReference type="GO" id="GO:0051536">
    <property type="term" value="F:iron-sulfur cluster binding"/>
    <property type="evidence" value="ECO:0007669"/>
    <property type="project" value="InterPro"/>
</dbReference>
<dbReference type="Pfam" id="PF04055">
    <property type="entry name" value="Radical_SAM"/>
    <property type="match status" value="1"/>
</dbReference>
<dbReference type="InterPro" id="IPR006638">
    <property type="entry name" value="Elp3/MiaA/NifB-like_rSAM"/>
</dbReference>
<feature type="domain" description="Elp3/MiaA/NifB-like radical SAM core" evidence="1">
    <location>
        <begin position="7"/>
        <end position="197"/>
    </location>
</feature>
<dbReference type="EMBL" id="BARU01019098">
    <property type="protein sequence ID" value="GAH48970.1"/>
    <property type="molecule type" value="Genomic_DNA"/>
</dbReference>
<evidence type="ECO:0000313" key="2">
    <source>
        <dbReference type="EMBL" id="GAH48970.1"/>
    </source>
</evidence>
<gene>
    <name evidence="2" type="ORF">S03H2_31496</name>
</gene>
<dbReference type="SUPFAM" id="SSF102114">
    <property type="entry name" value="Radical SAM enzymes"/>
    <property type="match status" value="1"/>
</dbReference>
<sequence length="290" mass="33127">ESLIRQSAAGIKNTGYDEISFLSLSSSDYSGIEHLLDKITSSLKLGRLSISLPSMRLDSFNLNLIELIGSGRKTGLTFAPEAGSQRMRDIINKNIKEKEMLDCVKMAFSRGWEKIKLYFMIGLPFEKDEDISQIVELIEKVIMAAKDELSKKKLPRLKINISVNAFCPKPFTPFQWTSQDNTTSLDSKFNYILKNVPKRYVNISWTDSRKSMIECALARGNELVGEVIEGAWKSGARFDNWTDFFKFHVWEKEFRKAGMDISFFTTRGFADDEILPWDVIDIGVSKKFLL</sequence>
<dbReference type="Gene3D" id="3.80.30.20">
    <property type="entry name" value="tm_1862 like domain"/>
    <property type="match status" value="1"/>
</dbReference>
<dbReference type="InterPro" id="IPR007197">
    <property type="entry name" value="rSAM"/>
</dbReference>
<dbReference type="AlphaFoldDB" id="X1GVX0"/>
<name>X1GVX0_9ZZZZ</name>
<evidence type="ECO:0000259" key="1">
    <source>
        <dbReference type="SMART" id="SM00729"/>
    </source>
</evidence>
<feature type="non-terminal residue" evidence="2">
    <location>
        <position position="290"/>
    </location>
</feature>
<reference evidence="2" key="1">
    <citation type="journal article" date="2014" name="Front. Microbiol.">
        <title>High frequency of phylogenetically diverse reductive dehalogenase-homologous genes in deep subseafloor sedimentary metagenomes.</title>
        <authorList>
            <person name="Kawai M."/>
            <person name="Futagami T."/>
            <person name="Toyoda A."/>
            <person name="Takaki Y."/>
            <person name="Nishi S."/>
            <person name="Hori S."/>
            <person name="Arai W."/>
            <person name="Tsubouchi T."/>
            <person name="Morono Y."/>
            <person name="Uchiyama I."/>
            <person name="Ito T."/>
            <person name="Fujiyama A."/>
            <person name="Inagaki F."/>
            <person name="Takami H."/>
        </authorList>
    </citation>
    <scope>NUCLEOTIDE SEQUENCE</scope>
    <source>
        <strain evidence="2">Expedition CK06-06</strain>
    </source>
</reference>
<organism evidence="2">
    <name type="scientific">marine sediment metagenome</name>
    <dbReference type="NCBI Taxonomy" id="412755"/>
    <lineage>
        <taxon>unclassified sequences</taxon>
        <taxon>metagenomes</taxon>
        <taxon>ecological metagenomes</taxon>
    </lineage>
</organism>
<dbReference type="PANTHER" id="PTHR42731:SF1">
    <property type="entry name" value="RADICAL SAM DOMAIN PROTEIN"/>
    <property type="match status" value="1"/>
</dbReference>
<dbReference type="InterPro" id="IPR023404">
    <property type="entry name" value="rSAM_horseshoe"/>
</dbReference>
<feature type="non-terminal residue" evidence="2">
    <location>
        <position position="1"/>
    </location>
</feature>
<accession>X1GVX0</accession>
<protein>
    <recommendedName>
        <fullName evidence="1">Elp3/MiaA/NifB-like radical SAM core domain-containing protein</fullName>
    </recommendedName>
</protein>
<proteinExistence type="predicted"/>